<dbReference type="SMART" id="SM00257">
    <property type="entry name" value="LysM"/>
    <property type="match status" value="1"/>
</dbReference>
<sequence>MSYKFLSLPQLSDKRSELPNRGNLAKRNTALRKLVRVWHHSLTRKHLGGSNARGFANYHVHSLGWERIGYTFVIEPMNIVDTPNGRRARIVYANNITDRSYHVGTSNDSSLGICVAGDYRYDDLDAATIASMVDLHRALIQDNIGRNDKSHHEMPGYAWKVCCVFDYRKALSTSPHSPVIEADLPDTYTVQQGDTLWSLANNDDRFTVEDLMRWNNIENPRNLRVGQKLTFRPPTTSAPTTPPTRATVKWSGTVTSPGLNVRKGPSVNFPIVRALNNGDVVDVYEESNGWLNIGNGQWVSNVGGKYVTKRTNAGRRYLNLKPSINAWRVYPLNRAAVRGNEIGFLNPQKFGGLSYEILGNPMSNVYTIQTANFGRVNIFASNSTASTITNRPTY</sequence>
<dbReference type="GO" id="GO:0008745">
    <property type="term" value="F:N-acetylmuramoyl-L-alanine amidase activity"/>
    <property type="evidence" value="ECO:0007669"/>
    <property type="project" value="InterPro"/>
</dbReference>
<dbReference type="SUPFAM" id="SSF55846">
    <property type="entry name" value="N-acetylmuramoyl-L-alanine amidase-like"/>
    <property type="match status" value="1"/>
</dbReference>
<dbReference type="InterPro" id="IPR036505">
    <property type="entry name" value="Amidase/PGRP_sf"/>
</dbReference>
<evidence type="ECO:0000259" key="3">
    <source>
        <dbReference type="PROSITE" id="PS51782"/>
    </source>
</evidence>
<organism evidence="4 5">
    <name type="scientific">Sutcliffiella cohnii</name>
    <dbReference type="NCBI Taxonomy" id="33932"/>
    <lineage>
        <taxon>Bacteria</taxon>
        <taxon>Bacillati</taxon>
        <taxon>Bacillota</taxon>
        <taxon>Bacilli</taxon>
        <taxon>Bacillales</taxon>
        <taxon>Bacillaceae</taxon>
        <taxon>Sutcliffiella</taxon>
    </lineage>
</organism>
<accession>A0A223KUA6</accession>
<dbReference type="Proteomes" id="UP000215224">
    <property type="component" value="Chromosome"/>
</dbReference>
<keyword evidence="5" id="KW-1185">Reference proteome</keyword>
<dbReference type="Pfam" id="PF01510">
    <property type="entry name" value="Amidase_2"/>
    <property type="match status" value="1"/>
</dbReference>
<dbReference type="SMART" id="SM00287">
    <property type="entry name" value="SH3b"/>
    <property type="match status" value="1"/>
</dbReference>
<dbReference type="CDD" id="cd00118">
    <property type="entry name" value="LysM"/>
    <property type="match status" value="1"/>
</dbReference>
<gene>
    <name evidence="4" type="ORF">BC6307_18315</name>
</gene>
<evidence type="ECO:0000313" key="4">
    <source>
        <dbReference type="EMBL" id="AST93072.1"/>
    </source>
</evidence>
<dbReference type="InterPro" id="IPR003646">
    <property type="entry name" value="SH3-like_bac-type"/>
</dbReference>
<dbReference type="Gene3D" id="2.30.30.40">
    <property type="entry name" value="SH3 Domains"/>
    <property type="match status" value="1"/>
</dbReference>
<dbReference type="KEGG" id="bcoh:BC6307_18315"/>
<dbReference type="Gene3D" id="3.10.350.10">
    <property type="entry name" value="LysM domain"/>
    <property type="match status" value="1"/>
</dbReference>
<evidence type="ECO:0000256" key="2">
    <source>
        <dbReference type="ARBA" id="ARBA00032390"/>
    </source>
</evidence>
<dbReference type="InterPro" id="IPR018392">
    <property type="entry name" value="LysM"/>
</dbReference>
<dbReference type="Pfam" id="PF08239">
    <property type="entry name" value="SH3_3"/>
    <property type="match status" value="1"/>
</dbReference>
<feature type="domain" description="LysM" evidence="3">
    <location>
        <begin position="186"/>
        <end position="231"/>
    </location>
</feature>
<reference evidence="4 5" key="1">
    <citation type="submission" date="2016-12" db="EMBL/GenBank/DDBJ databases">
        <title>The whole genome sequencing and assembly of Bacillus cohnii DSM 6307T strain.</title>
        <authorList>
            <person name="Lee Y.-J."/>
            <person name="Yi H."/>
            <person name="Bahn Y.-S."/>
            <person name="Kim J.F."/>
            <person name="Lee D.-W."/>
        </authorList>
    </citation>
    <scope>NUCLEOTIDE SEQUENCE [LARGE SCALE GENOMIC DNA]</scope>
    <source>
        <strain evidence="4 5">DSM 6307</strain>
    </source>
</reference>
<proteinExistence type="predicted"/>
<name>A0A223KUA6_9BACI</name>
<dbReference type="InterPro" id="IPR002502">
    <property type="entry name" value="Amidase_domain"/>
</dbReference>
<dbReference type="CDD" id="cd06583">
    <property type="entry name" value="PGRP"/>
    <property type="match status" value="1"/>
</dbReference>
<dbReference type="PROSITE" id="PS51782">
    <property type="entry name" value="LYSM"/>
    <property type="match status" value="1"/>
</dbReference>
<dbReference type="Gene3D" id="3.40.80.10">
    <property type="entry name" value="Peptidoglycan recognition protein-like"/>
    <property type="match status" value="1"/>
</dbReference>
<dbReference type="Pfam" id="PF01476">
    <property type="entry name" value="LysM"/>
    <property type="match status" value="1"/>
</dbReference>
<dbReference type="InterPro" id="IPR036779">
    <property type="entry name" value="LysM_dom_sf"/>
</dbReference>
<dbReference type="STRING" id="1314751.GCA_001591425_00727"/>
<evidence type="ECO:0000256" key="1">
    <source>
        <dbReference type="ARBA" id="ARBA00030881"/>
    </source>
</evidence>
<dbReference type="SUPFAM" id="SSF54106">
    <property type="entry name" value="LysM domain"/>
    <property type="match status" value="1"/>
</dbReference>
<evidence type="ECO:0000313" key="5">
    <source>
        <dbReference type="Proteomes" id="UP000215224"/>
    </source>
</evidence>
<protein>
    <recommendedName>
        <fullName evidence="2">Autolysin</fullName>
    </recommendedName>
    <alternativeName>
        <fullName evidence="1">Cell wall hydrolase</fullName>
    </alternativeName>
</protein>
<dbReference type="AlphaFoldDB" id="A0A223KUA6"/>
<dbReference type="EMBL" id="CP018866">
    <property type="protein sequence ID" value="AST93072.1"/>
    <property type="molecule type" value="Genomic_DNA"/>
</dbReference>
<dbReference type="GO" id="GO:0009253">
    <property type="term" value="P:peptidoglycan catabolic process"/>
    <property type="evidence" value="ECO:0007669"/>
    <property type="project" value="InterPro"/>
</dbReference>